<proteinExistence type="predicted"/>
<accession>A0A3P7KY43</accession>
<name>A0A3P7KY43_THECL</name>
<feature type="transmembrane region" description="Helical" evidence="1">
    <location>
        <begin position="51"/>
        <end position="73"/>
    </location>
</feature>
<feature type="transmembrane region" description="Helical" evidence="1">
    <location>
        <begin position="25"/>
        <end position="45"/>
    </location>
</feature>
<evidence type="ECO:0000313" key="3">
    <source>
        <dbReference type="EMBL" id="VDN02733.1"/>
    </source>
</evidence>
<reference evidence="3 4" key="1">
    <citation type="submission" date="2018-11" db="EMBL/GenBank/DDBJ databases">
        <authorList>
            <consortium name="Pathogen Informatics"/>
        </authorList>
    </citation>
    <scope>NUCLEOTIDE SEQUENCE [LARGE SCALE GENOMIC DNA]</scope>
</reference>
<keyword evidence="1" id="KW-1133">Transmembrane helix</keyword>
<dbReference type="OrthoDB" id="5825164at2759"/>
<keyword evidence="1" id="KW-0812">Transmembrane</keyword>
<dbReference type="InterPro" id="IPR019430">
    <property type="entry name" value="7TM_GPCR_serpentine_rcpt_Srx"/>
</dbReference>
<protein>
    <recommendedName>
        <fullName evidence="2">7TM GPCR serpentine receptor class x (Srx) domain-containing protein</fullName>
    </recommendedName>
</protein>
<feature type="domain" description="7TM GPCR serpentine receptor class x (Srx)" evidence="2">
    <location>
        <begin position="14"/>
        <end position="74"/>
    </location>
</feature>
<sequence>MQSVHPASTQNVSFAHDLLFFKQTFIGGLIIVTSSLVFNLGQIYLEHKWALFAVTTVAWMTVHVLDGFVVIIFNRHCLLKSGSASQISNQFPRSDHRTRNVSTFTAASKIINIINGSAQRRISLKLLLRLAITAVLILIKYADNG</sequence>
<dbReference type="AlphaFoldDB" id="A0A3P7KY43"/>
<organism evidence="3 4">
    <name type="scientific">Thelazia callipaeda</name>
    <name type="common">Oriental eyeworm</name>
    <name type="synonym">Parasitic nematode</name>
    <dbReference type="NCBI Taxonomy" id="103827"/>
    <lineage>
        <taxon>Eukaryota</taxon>
        <taxon>Metazoa</taxon>
        <taxon>Ecdysozoa</taxon>
        <taxon>Nematoda</taxon>
        <taxon>Chromadorea</taxon>
        <taxon>Rhabditida</taxon>
        <taxon>Spirurina</taxon>
        <taxon>Spiruromorpha</taxon>
        <taxon>Thelazioidea</taxon>
        <taxon>Thelaziidae</taxon>
        <taxon>Thelazia</taxon>
    </lineage>
</organism>
<evidence type="ECO:0000256" key="1">
    <source>
        <dbReference type="SAM" id="Phobius"/>
    </source>
</evidence>
<feature type="transmembrane region" description="Helical" evidence="1">
    <location>
        <begin position="126"/>
        <end position="142"/>
    </location>
</feature>
<keyword evidence="4" id="KW-1185">Reference proteome</keyword>
<gene>
    <name evidence="3" type="ORF">TCLT_LOCUS5483</name>
</gene>
<evidence type="ECO:0000259" key="2">
    <source>
        <dbReference type="Pfam" id="PF10328"/>
    </source>
</evidence>
<dbReference type="Pfam" id="PF10328">
    <property type="entry name" value="7TM_GPCR_Srx"/>
    <property type="match status" value="1"/>
</dbReference>
<dbReference type="EMBL" id="UYYF01004341">
    <property type="protein sequence ID" value="VDN02733.1"/>
    <property type="molecule type" value="Genomic_DNA"/>
</dbReference>
<evidence type="ECO:0000313" key="4">
    <source>
        <dbReference type="Proteomes" id="UP000276776"/>
    </source>
</evidence>
<keyword evidence="1" id="KW-0472">Membrane</keyword>
<dbReference type="Proteomes" id="UP000276776">
    <property type="component" value="Unassembled WGS sequence"/>
</dbReference>